<comment type="caution">
    <text evidence="1">The sequence shown here is derived from an EMBL/GenBank/DDBJ whole genome shotgun (WGS) entry which is preliminary data.</text>
</comment>
<proteinExistence type="predicted"/>
<accession>A0ABT6GCI9</accession>
<gene>
    <name evidence="1" type="ORF">P7680_11920</name>
</gene>
<organism evidence="1 2">
    <name type="scientific">Thalassospira aquimaris</name>
    <dbReference type="NCBI Taxonomy" id="3037796"/>
    <lineage>
        <taxon>Bacteria</taxon>
        <taxon>Pseudomonadati</taxon>
        <taxon>Pseudomonadota</taxon>
        <taxon>Alphaproteobacteria</taxon>
        <taxon>Rhodospirillales</taxon>
        <taxon>Thalassospiraceae</taxon>
        <taxon>Thalassospira</taxon>
    </lineage>
</organism>
<dbReference type="Proteomes" id="UP001529180">
    <property type="component" value="Unassembled WGS sequence"/>
</dbReference>
<keyword evidence="2" id="KW-1185">Reference proteome</keyword>
<dbReference type="EMBL" id="JARSBO010000005">
    <property type="protein sequence ID" value="MDG4719706.1"/>
    <property type="molecule type" value="Genomic_DNA"/>
</dbReference>
<dbReference type="Gene3D" id="3.90.79.10">
    <property type="entry name" value="Nucleoside Triphosphate Pyrophosphohydrolase"/>
    <property type="match status" value="1"/>
</dbReference>
<evidence type="ECO:0000313" key="1">
    <source>
        <dbReference type="EMBL" id="MDG4719706.1"/>
    </source>
</evidence>
<name>A0ABT6GCI9_9PROT</name>
<dbReference type="RefSeq" id="WP_114102781.1">
    <property type="nucleotide sequence ID" value="NZ_JARSBO010000005.1"/>
</dbReference>
<dbReference type="SUPFAM" id="SSF55811">
    <property type="entry name" value="Nudix"/>
    <property type="match status" value="1"/>
</dbReference>
<reference evidence="1 2" key="1">
    <citation type="submission" date="2023-03" db="EMBL/GenBank/DDBJ databases">
        <title>Strain FZY0004 represents a novel species in the genus Thalassospira isolated from seawater.</title>
        <authorList>
            <person name="Fu Z.-Y."/>
        </authorList>
    </citation>
    <scope>NUCLEOTIDE SEQUENCE [LARGE SCALE GENOMIC DNA]</scope>
    <source>
        <strain evidence="1 2">FZY0004</strain>
    </source>
</reference>
<dbReference type="CDD" id="cd04692">
    <property type="entry name" value="NUDIX_Hydrolase"/>
    <property type="match status" value="1"/>
</dbReference>
<dbReference type="InterPro" id="IPR015797">
    <property type="entry name" value="NUDIX_hydrolase-like_dom_sf"/>
</dbReference>
<dbReference type="PANTHER" id="PTHR10885">
    <property type="entry name" value="ISOPENTENYL-DIPHOSPHATE DELTA-ISOMERASE"/>
    <property type="match status" value="1"/>
</dbReference>
<dbReference type="PANTHER" id="PTHR10885:SF0">
    <property type="entry name" value="ISOPENTENYL-DIPHOSPHATE DELTA-ISOMERASE"/>
    <property type="match status" value="1"/>
</dbReference>
<sequence>MAEEQFDYFDENYRSLGTAPKSVTRANGLWVHSFHCWMLSLSGEPSMLVQKRAADKALFPDYLDISAAGHLSAGEKVSDGVREIEEEVGIRVAFEDLISLGVKHDVAKAGEIINRQFAHVFLYPNAPKIEDLVLDKVELDGMISLPIAKGLDLFTGKLPSIEVTGIEKNRSGDWSHISKEISPEDFIPRVDPYYYKMFVIADLYLKKYPYLTI</sequence>
<evidence type="ECO:0000313" key="2">
    <source>
        <dbReference type="Proteomes" id="UP001529180"/>
    </source>
</evidence>
<protein>
    <submittedName>
        <fullName evidence="1">NUDIX domain-containing protein</fullName>
    </submittedName>
</protein>